<feature type="compositionally biased region" description="Polar residues" evidence="2">
    <location>
        <begin position="1538"/>
        <end position="1548"/>
    </location>
</feature>
<feature type="compositionally biased region" description="Low complexity" evidence="2">
    <location>
        <begin position="843"/>
        <end position="871"/>
    </location>
</feature>
<proteinExistence type="predicted"/>
<dbReference type="PROSITE" id="PS50011">
    <property type="entry name" value="PROTEIN_KINASE_DOM"/>
    <property type="match status" value="1"/>
</dbReference>
<evidence type="ECO:0000259" key="3">
    <source>
        <dbReference type="PROSITE" id="PS50011"/>
    </source>
</evidence>
<evidence type="ECO:0000256" key="2">
    <source>
        <dbReference type="SAM" id="MobiDB-lite"/>
    </source>
</evidence>
<protein>
    <recommendedName>
        <fullName evidence="3">Protein kinase domain-containing protein</fullName>
    </recommendedName>
</protein>
<feature type="compositionally biased region" description="Low complexity" evidence="2">
    <location>
        <begin position="1696"/>
        <end position="1722"/>
    </location>
</feature>
<organism evidence="4">
    <name type="scientific">Chromera velia CCMP2878</name>
    <dbReference type="NCBI Taxonomy" id="1169474"/>
    <lineage>
        <taxon>Eukaryota</taxon>
        <taxon>Sar</taxon>
        <taxon>Alveolata</taxon>
        <taxon>Colpodellida</taxon>
        <taxon>Chromeraceae</taxon>
        <taxon>Chromera</taxon>
    </lineage>
</organism>
<feature type="compositionally biased region" description="Acidic residues" evidence="2">
    <location>
        <begin position="1269"/>
        <end position="1288"/>
    </location>
</feature>
<dbReference type="SUPFAM" id="SSF56112">
    <property type="entry name" value="Protein kinase-like (PK-like)"/>
    <property type="match status" value="1"/>
</dbReference>
<dbReference type="InterPro" id="IPR045269">
    <property type="entry name" value="Atg1-like"/>
</dbReference>
<dbReference type="SMART" id="SM00220">
    <property type="entry name" value="S_TKc"/>
    <property type="match status" value="1"/>
</dbReference>
<feature type="region of interest" description="Disordered" evidence="2">
    <location>
        <begin position="1840"/>
        <end position="1883"/>
    </location>
</feature>
<feature type="region of interest" description="Disordered" evidence="2">
    <location>
        <begin position="1089"/>
        <end position="1119"/>
    </location>
</feature>
<feature type="compositionally biased region" description="Gly residues" evidence="2">
    <location>
        <begin position="1861"/>
        <end position="1870"/>
    </location>
</feature>
<feature type="domain" description="Protein kinase" evidence="3">
    <location>
        <begin position="90"/>
        <end position="438"/>
    </location>
</feature>
<feature type="compositionally biased region" description="Basic and acidic residues" evidence="2">
    <location>
        <begin position="783"/>
        <end position="794"/>
    </location>
</feature>
<sequence>MFPFHPTAYDPHSGAYVHPHGTLHAQQHFPPTVYENSAAAYAHAHRGATPAKAAPQYHLPQYGAPQVQYAAPQAGALVPVPPHLNSLQHVHLQAHQGHAAAQTAVQLQHGGADPENAWVDIRPGNLYKNLTYEHTVPPALNDYEMDIEHYSCRNMTRQLFREPEVHAEATTLEGWKGERREGGGQGEDAARQKKLETFGHQFVCRLEESLEHCNHVFLRLEFTPSTLHHFSQSFPNRMVPEDKTSAVIAQLLHALAFIHRQRIIHRDLKPENVLFDTASGQVKLSDFGWACRLAEHKGNPLIHDRKSICGTFTYMAPEVLRRRDQNTKMDLWSVGVILVEALEHQWFSESLPKCLQSFQTPPQPRVVPMEMGMTAVQMSPQSPSPSFAVGPVKMLREYEELRSLERKSKEELQRKLDEFEEKQLKAQKERERGQHTTLLLNHHASVPVFPAASLGAGPAGSSAEGSEQRVLRALGSPPPSSVHQQPFPPHQQPMHQTDTFPARRGLSDSADAPGGIALPPPASSQQKQKTEEKADTAPPQDGKNTAGESKSRGGSPDPPPCRGEVVNSPHPHPQLTQEDRGGKQQMPSPTEPAPPSSPDMNMNINNQQQRNLYSVPESPPLVLNATRGTLTFPNSAQNPPKAQVHITANANAATTTKASTAKASLPSAPPPVAPGTVGGLLSPSQAGSSLGDSERLWKNPLRALFVGPSATAAERDREREQTHNQHTAERRQPPVEEEGGEEEKTPNRGRSTATPPIPCKPDVIVISPDSQEESRLSTPPSRNRKENETGRQREQTSPSLPPAGSCPSVSQHSGGSGGRRDHSARGGGTGRSGRGREGLKTPSSGSCSGTSSSSSSSAGSSTSSSARASSCDVPYEASGVIPNPTPLESQQRPRETDRSTPRRSLSLRNLQEPALFPGAAAALLGSSIEEGVGILNHQRGRGKHRDPVTSDRQRRPDLSGGTEGVETVTFRHECRVPVQFQDVDTPAGQLVRFFSCRAGLPDGAGVVGEGGVMRDRAAMPFQVPSRITPVSVTRQAAAADAKKLQWTTDKRHPPAGLSSSASALVLRERDEEEEVGERELKKFMLHEKAGGGKVSRSKQENSTVNAHFCSPPRDRKGKGMLLRDEPLVLSGCGVEGVEEDRERESGPCSPVPVIVSHRAAAGVPSSDAGESPHRRLRQRSGVTGTESHSHSQWMDLGATMCSADESAESSIPLAGPLCAEDRWGRGGWSSPGEWGRGPTMGLRGRVDVSGVDETAVGEEGEVRKRRQEGEEESSEEAEEEGREGDSEESEKASGNGDTEEEEEEERSNIPVSLASRLPTLPEALPLPLVTQAEPAAGPHYTLSTTVQQAQQLRSGFATPVPMRTRGQHELLNPPATSFTSSPRRAGSNSGLGGSGLSGSSSSSNAPLLPPQLSLSPLMNPSAAAAEHQHQQPQPPPNGIDLARTQLGLLAGATGRHTICAAANGQLLHATLRGPAFHQILSQQQQQPSESSKGDTQKQAGTQDRNPNNRMLPVSAQPEQRNVRTQQPYPVHQQQQHPNAHTQGQALTHTHTHVRADSHISRSSVGSDHRPGGGPVWVVAAMHGGGLRGTSAYGAASIGQNMGTGLQPDTATCPATVPTSSPAPSSNALSASQHAHQQQHIQLRQQPQQVQQGGGPAIYRLRTCGANQAQQQQPEQIGPSVPISVTTVKQTTAVSLHPSTPTSSSQQQQQAHATTPATRPAHTYSQHQALQKGGYANVQQPVVQMHPGQQHPLTPPFAHPHTAHMQPQQQQRGAVGVPTHRVAPLTVASSPAPAVTAYAHPAGLPGLSAPHTGGLQVHGGPGMPVPVSAGAAVPVWGLQQQPQQAAGQQGVSGGSRYPGMARPGGTGGPWQGGTPNAGLERPRQ</sequence>
<dbReference type="CDD" id="cd22249">
    <property type="entry name" value="UDM1_RNF168_RNF169-like"/>
    <property type="match status" value="1"/>
</dbReference>
<dbReference type="VEuPathDB" id="CryptoDB:Cvel_11286"/>
<feature type="compositionally biased region" description="Low complexity" evidence="2">
    <location>
        <begin position="598"/>
        <end position="611"/>
    </location>
</feature>
<dbReference type="EMBL" id="CDMZ01005254">
    <property type="protein sequence ID" value="CEM52461.1"/>
    <property type="molecule type" value="Genomic_DNA"/>
</dbReference>
<feature type="region of interest" description="Disordered" evidence="2">
    <location>
        <begin position="1364"/>
        <end position="1441"/>
    </location>
</feature>
<feature type="compositionally biased region" description="Basic and acidic residues" evidence="2">
    <location>
        <begin position="945"/>
        <end position="957"/>
    </location>
</feature>
<feature type="compositionally biased region" description="Polar residues" evidence="2">
    <location>
        <begin position="626"/>
        <end position="640"/>
    </location>
</feature>
<dbReference type="Pfam" id="PF00069">
    <property type="entry name" value="Pkinase"/>
    <property type="match status" value="1"/>
</dbReference>
<name>A0A0G4I633_9ALVE</name>
<dbReference type="GO" id="GO:0005524">
    <property type="term" value="F:ATP binding"/>
    <property type="evidence" value="ECO:0007669"/>
    <property type="project" value="InterPro"/>
</dbReference>
<feature type="compositionally biased region" description="Low complexity" evidence="2">
    <location>
        <begin position="1609"/>
        <end position="1650"/>
    </location>
</feature>
<evidence type="ECO:0000256" key="1">
    <source>
        <dbReference type="SAM" id="Coils"/>
    </source>
</evidence>
<feature type="compositionally biased region" description="Polar residues" evidence="2">
    <location>
        <begin position="682"/>
        <end position="691"/>
    </location>
</feature>
<feature type="coiled-coil region" evidence="1">
    <location>
        <begin position="395"/>
        <end position="432"/>
    </location>
</feature>
<dbReference type="GO" id="GO:0004674">
    <property type="term" value="F:protein serine/threonine kinase activity"/>
    <property type="evidence" value="ECO:0007669"/>
    <property type="project" value="InterPro"/>
</dbReference>
<evidence type="ECO:0000313" key="4">
    <source>
        <dbReference type="EMBL" id="CEM52461.1"/>
    </source>
</evidence>
<feature type="region of interest" description="Disordered" evidence="2">
    <location>
        <begin position="935"/>
        <end position="964"/>
    </location>
</feature>
<feature type="compositionally biased region" description="Low complexity" evidence="2">
    <location>
        <begin position="1480"/>
        <end position="1490"/>
    </location>
</feature>
<feature type="compositionally biased region" description="Low complexity" evidence="2">
    <location>
        <begin position="456"/>
        <end position="465"/>
    </location>
</feature>
<reference evidence="4" key="1">
    <citation type="submission" date="2014-11" db="EMBL/GenBank/DDBJ databases">
        <authorList>
            <person name="Otto D Thomas"/>
            <person name="Naeem Raeece"/>
        </authorList>
    </citation>
    <scope>NUCLEOTIDE SEQUENCE</scope>
</reference>
<feature type="compositionally biased region" description="Low complexity" evidence="2">
    <location>
        <begin position="1525"/>
        <end position="1537"/>
    </location>
</feature>
<feature type="region of interest" description="Disordered" evidence="2">
    <location>
        <begin position="707"/>
        <end position="911"/>
    </location>
</feature>
<feature type="region of interest" description="Disordered" evidence="2">
    <location>
        <begin position="1606"/>
        <end position="1653"/>
    </location>
</feature>
<feature type="region of interest" description="Disordered" evidence="2">
    <location>
        <begin position="1161"/>
        <end position="1191"/>
    </location>
</feature>
<feature type="compositionally biased region" description="Low complexity" evidence="2">
    <location>
        <begin position="647"/>
        <end position="666"/>
    </location>
</feature>
<feature type="region of interest" description="Disordered" evidence="2">
    <location>
        <begin position="1223"/>
        <end position="1310"/>
    </location>
</feature>
<feature type="region of interest" description="Disordered" evidence="2">
    <location>
        <begin position="1691"/>
        <end position="1727"/>
    </location>
</feature>
<dbReference type="PROSITE" id="PS00108">
    <property type="entry name" value="PROTEIN_KINASE_ST"/>
    <property type="match status" value="1"/>
</dbReference>
<gene>
    <name evidence="4" type="ORF">Cvel_11286</name>
</gene>
<feature type="region of interest" description="Disordered" evidence="2">
    <location>
        <begin position="456"/>
        <end position="694"/>
    </location>
</feature>
<dbReference type="InterPro" id="IPR000719">
    <property type="entry name" value="Prot_kinase_dom"/>
</dbReference>
<keyword evidence="1" id="KW-0175">Coiled coil</keyword>
<accession>A0A0G4I633</accession>
<dbReference type="PANTHER" id="PTHR24348">
    <property type="entry name" value="SERINE/THREONINE-PROTEIN KINASE UNC-51-RELATED"/>
    <property type="match status" value="1"/>
</dbReference>
<dbReference type="GO" id="GO:0010506">
    <property type="term" value="P:regulation of autophagy"/>
    <property type="evidence" value="ECO:0007669"/>
    <property type="project" value="InterPro"/>
</dbReference>
<dbReference type="Gene3D" id="1.10.510.10">
    <property type="entry name" value="Transferase(Phosphotransferase) domain 1"/>
    <property type="match status" value="1"/>
</dbReference>
<dbReference type="PANTHER" id="PTHR24348:SF68">
    <property type="entry name" value="SERINE_THREONINE-PROTEIN KINASE ATG1C"/>
    <property type="match status" value="1"/>
</dbReference>
<feature type="compositionally biased region" description="Low complexity" evidence="2">
    <location>
        <begin position="1397"/>
        <end position="1425"/>
    </location>
</feature>
<feature type="region of interest" description="Disordered" evidence="2">
    <location>
        <begin position="1745"/>
        <end position="1776"/>
    </location>
</feature>
<dbReference type="InterPro" id="IPR011009">
    <property type="entry name" value="Kinase-like_dom_sf"/>
</dbReference>
<feature type="compositionally biased region" description="Polar residues" evidence="2">
    <location>
        <begin position="1180"/>
        <end position="1191"/>
    </location>
</feature>
<feature type="compositionally biased region" description="Pro residues" evidence="2">
    <location>
        <begin position="476"/>
        <end position="491"/>
    </location>
</feature>
<dbReference type="InterPro" id="IPR008271">
    <property type="entry name" value="Ser/Thr_kinase_AS"/>
</dbReference>
<feature type="region of interest" description="Disordered" evidence="2">
    <location>
        <begin position="1480"/>
        <end position="1571"/>
    </location>
</feature>
<feature type="compositionally biased region" description="Polar residues" evidence="2">
    <location>
        <begin position="1496"/>
        <end position="1508"/>
    </location>
</feature>
<feature type="compositionally biased region" description="Basic and acidic residues" evidence="2">
    <location>
        <begin position="713"/>
        <end position="734"/>
    </location>
</feature>
<feature type="compositionally biased region" description="Basic and acidic residues" evidence="2">
    <location>
        <begin position="891"/>
        <end position="900"/>
    </location>
</feature>
<dbReference type="GO" id="GO:0005737">
    <property type="term" value="C:cytoplasm"/>
    <property type="evidence" value="ECO:0007669"/>
    <property type="project" value="TreeGrafter"/>
</dbReference>